<evidence type="ECO:0000256" key="2">
    <source>
        <dbReference type="ARBA" id="ARBA00023043"/>
    </source>
</evidence>
<reference evidence="5" key="1">
    <citation type="submission" date="2023-07" db="EMBL/GenBank/DDBJ databases">
        <title>Chromosome-level genome assembly of Artemia franciscana.</title>
        <authorList>
            <person name="Jo E."/>
        </authorList>
    </citation>
    <scope>NUCLEOTIDE SEQUENCE</scope>
    <source>
        <tissue evidence="5">Whole body</tissue>
    </source>
</reference>
<feature type="repeat" description="ANK" evidence="3">
    <location>
        <begin position="224"/>
        <end position="256"/>
    </location>
</feature>
<dbReference type="PANTHER" id="PTHR24189">
    <property type="entry name" value="MYOTROPHIN"/>
    <property type="match status" value="1"/>
</dbReference>
<dbReference type="PANTHER" id="PTHR24189:SF50">
    <property type="entry name" value="ANKYRIN REPEAT AND SOCS BOX PROTEIN 2"/>
    <property type="match status" value="1"/>
</dbReference>
<dbReference type="InterPro" id="IPR036770">
    <property type="entry name" value="Ankyrin_rpt-contain_sf"/>
</dbReference>
<feature type="repeat" description="ANK" evidence="3">
    <location>
        <begin position="464"/>
        <end position="496"/>
    </location>
</feature>
<dbReference type="SUPFAM" id="SSF48403">
    <property type="entry name" value="Ankyrin repeat"/>
    <property type="match status" value="2"/>
</dbReference>
<dbReference type="PROSITE" id="PS50088">
    <property type="entry name" value="ANK_REPEAT"/>
    <property type="match status" value="17"/>
</dbReference>
<feature type="repeat" description="ANK" evidence="3">
    <location>
        <begin position="153"/>
        <end position="185"/>
    </location>
</feature>
<gene>
    <name evidence="5" type="ORF">QYM36_013739</name>
</gene>
<feature type="repeat" description="ANK" evidence="3">
    <location>
        <begin position="84"/>
        <end position="119"/>
    </location>
</feature>
<dbReference type="Pfam" id="PF00023">
    <property type="entry name" value="Ank"/>
    <property type="match status" value="2"/>
</dbReference>
<evidence type="ECO:0000256" key="1">
    <source>
        <dbReference type="ARBA" id="ARBA00022737"/>
    </source>
</evidence>
<organism evidence="5 6">
    <name type="scientific">Artemia franciscana</name>
    <name type="common">Brine shrimp</name>
    <name type="synonym">Artemia sanfranciscana</name>
    <dbReference type="NCBI Taxonomy" id="6661"/>
    <lineage>
        <taxon>Eukaryota</taxon>
        <taxon>Metazoa</taxon>
        <taxon>Ecdysozoa</taxon>
        <taxon>Arthropoda</taxon>
        <taxon>Crustacea</taxon>
        <taxon>Branchiopoda</taxon>
        <taxon>Anostraca</taxon>
        <taxon>Artemiidae</taxon>
        <taxon>Artemia</taxon>
    </lineage>
</organism>
<evidence type="ECO:0000313" key="5">
    <source>
        <dbReference type="EMBL" id="KAK2710168.1"/>
    </source>
</evidence>
<evidence type="ECO:0000313" key="6">
    <source>
        <dbReference type="Proteomes" id="UP001187531"/>
    </source>
</evidence>
<feature type="repeat" description="ANK" evidence="3">
    <location>
        <begin position="596"/>
        <end position="628"/>
    </location>
</feature>
<feature type="repeat" description="ANK" evidence="3">
    <location>
        <begin position="186"/>
        <end position="223"/>
    </location>
</feature>
<dbReference type="SMART" id="SM00248">
    <property type="entry name" value="ANK"/>
    <property type="match status" value="20"/>
</dbReference>
<dbReference type="InterPro" id="IPR002110">
    <property type="entry name" value="Ankyrin_rpt"/>
</dbReference>
<protein>
    <recommendedName>
        <fullName evidence="4">PRANC domain-containing protein</fullName>
    </recommendedName>
</protein>
<feature type="repeat" description="ANK" evidence="3">
    <location>
        <begin position="497"/>
        <end position="529"/>
    </location>
</feature>
<dbReference type="Proteomes" id="UP001187531">
    <property type="component" value="Unassembled WGS sequence"/>
</dbReference>
<feature type="repeat" description="ANK" evidence="3">
    <location>
        <begin position="319"/>
        <end position="351"/>
    </location>
</feature>
<feature type="repeat" description="ANK" evidence="3">
    <location>
        <begin position="4"/>
        <end position="36"/>
    </location>
</feature>
<dbReference type="Pfam" id="PF09372">
    <property type="entry name" value="PRANC"/>
    <property type="match status" value="1"/>
</dbReference>
<keyword evidence="1" id="KW-0677">Repeat</keyword>
<feature type="domain" description="PRANC" evidence="4">
    <location>
        <begin position="909"/>
        <end position="1004"/>
    </location>
</feature>
<comment type="caution">
    <text evidence="5">The sequence shown here is derived from an EMBL/GenBank/DDBJ whole genome shotgun (WGS) entry which is preliminary data.</text>
</comment>
<dbReference type="InterPro" id="IPR050745">
    <property type="entry name" value="Multifunctional_regulatory"/>
</dbReference>
<dbReference type="InterPro" id="IPR018272">
    <property type="entry name" value="PRANC_domain"/>
</dbReference>
<feature type="repeat" description="ANK" evidence="3">
    <location>
        <begin position="771"/>
        <end position="805"/>
    </location>
</feature>
<evidence type="ECO:0000256" key="3">
    <source>
        <dbReference type="PROSITE-ProRule" id="PRU00023"/>
    </source>
</evidence>
<feature type="repeat" description="ANK" evidence="3">
    <location>
        <begin position="37"/>
        <end position="83"/>
    </location>
</feature>
<dbReference type="PROSITE" id="PS50297">
    <property type="entry name" value="ANK_REP_REGION"/>
    <property type="match status" value="15"/>
</dbReference>
<dbReference type="EMBL" id="JAVRJZ010000017">
    <property type="protein sequence ID" value="KAK2710168.1"/>
    <property type="molecule type" value="Genomic_DNA"/>
</dbReference>
<evidence type="ECO:0000259" key="4">
    <source>
        <dbReference type="Pfam" id="PF09372"/>
    </source>
</evidence>
<feature type="repeat" description="ANK" evidence="3">
    <location>
        <begin position="120"/>
        <end position="152"/>
    </location>
</feature>
<dbReference type="Gene3D" id="1.25.40.20">
    <property type="entry name" value="Ankyrin repeat-containing domain"/>
    <property type="match status" value="6"/>
</dbReference>
<feature type="repeat" description="ANK" evidence="3">
    <location>
        <begin position="530"/>
        <end position="562"/>
    </location>
</feature>
<sequence>MKPGDNNPLIFAVINGDIEGLKMIINQGAEIDSKDDFGKTPLHYAIENVEKPIDDRAEAKNTIMTEIVRMLLDIGARVDATTRFGKTPLHCATENESITMTKIVNMLLDNGAGIDAISRNGETPLHCAIKSKNIIITELLLRHGANVNAKDNDDLSLLHVAVSTGCLQIVKTILENDARVDAKNRNGETPLHCALKTENESITMTKIVNMLLDNGTAIDVIDRHGAIPLHYAIENKNITVTELLLRHGANVNARDNNDLSLLHVAVWTGCLQIVDHLLNCGADINAQDKTGRKPIFYSIWNGDLKMTQLLLTRKPDIKDNPHLLNIACQKGCMEIVQALLEHDADINASDSNGLTALHFTALSDFFNDFELPEDGLYNCLKIDPKIEPTVVRCFTLSHYPNEYVFHLTSYKTLTNMVDVFLKHNIKAIHMPSICNPDPNLQFIKGEIAKLLLRNGGNVDAQDINGVTTLHNAIKNEYAKVVEALLEHSPNVNLETKINIAPLHLSAIKGIRELSAIVLGKGADINAKQKDGITALHIASANGHIEVVKLLLECGAEVDSKIEFDNEQCQMSEPLYFEPSDVKLLLYKGFWNFAEVSDITSLHLAARIGSKEICKLLLSNGANVNAKKKDGTTALHIAIRYANVDVVKLLLECGAEVDSQTKNGITPIHLAAQRGDEKVIEILLKFGANINSIDMYGRGVLHFACIRVCDNDMYCEVGCLMVCTMLLNKGANVNAKQKDGTTPLHIAIQSYHITVTELLLESGANVDSKIENGTTALHIAAELGRISSEIIRFLLEFGADINSVDDVGKTALHIACDYTWGGEYVGKEAIPGLVVHIVKLKAASLFVSDQNLFYYNQCFRLHQTTLLLPTTRSTIRSPSWCVRWQEFRDFQDDCEHEIASMKCEKIIHAKLTFYDILVRSQSSLAIHMRNENLVQVLESMDIADKFPVYASMIKNNFREAMERKELLEQESRILYFLFTEATGLPLECSEKILSYLKNEDFRMLIVAFQPLTIRNPNEKEFCRSPKKFCRVH</sequence>
<feature type="repeat" description="ANK" evidence="3">
    <location>
        <begin position="738"/>
        <end position="770"/>
    </location>
</feature>
<proteinExistence type="predicted"/>
<feature type="repeat" description="ANK" evidence="3">
    <location>
        <begin position="662"/>
        <end position="694"/>
    </location>
</feature>
<keyword evidence="2 3" id="KW-0040">ANK repeat</keyword>
<accession>A0AA88HF34</accession>
<keyword evidence="6" id="KW-1185">Reference proteome</keyword>
<dbReference type="EMBL" id="JAVRJZ010000017">
    <property type="protein sequence ID" value="KAK2710169.1"/>
    <property type="molecule type" value="Genomic_DNA"/>
</dbReference>
<dbReference type="PRINTS" id="PR01415">
    <property type="entry name" value="ANKYRIN"/>
</dbReference>
<feature type="repeat" description="ANK" evidence="3">
    <location>
        <begin position="629"/>
        <end position="661"/>
    </location>
</feature>
<dbReference type="AlphaFoldDB" id="A0AA88HF34"/>
<feature type="repeat" description="ANK" evidence="3">
    <location>
        <begin position="257"/>
        <end position="289"/>
    </location>
</feature>
<dbReference type="Pfam" id="PF12796">
    <property type="entry name" value="Ank_2"/>
    <property type="match status" value="7"/>
</dbReference>
<name>A0AA88HF34_ARTSF</name>
<dbReference type="Pfam" id="PF13637">
    <property type="entry name" value="Ank_4"/>
    <property type="match status" value="2"/>
</dbReference>